<comment type="pathway">
    <text evidence="3">Protein modification.</text>
</comment>
<dbReference type="InterPro" id="IPR052415">
    <property type="entry name" value="Diphthine_MTase"/>
</dbReference>
<keyword evidence="2" id="KW-0677">Repeat</keyword>
<comment type="caution">
    <text evidence="5">The sequence shown here is derived from an EMBL/GenBank/DDBJ whole genome shotgun (WGS) entry which is preliminary data.</text>
</comment>
<evidence type="ECO:0000256" key="1">
    <source>
        <dbReference type="ARBA" id="ARBA00022574"/>
    </source>
</evidence>
<dbReference type="InterPro" id="IPR036322">
    <property type="entry name" value="WD40_repeat_dom_sf"/>
</dbReference>
<dbReference type="EMBL" id="MU251517">
    <property type="protein sequence ID" value="KAG9233071.1"/>
    <property type="molecule type" value="Genomic_DNA"/>
</dbReference>
<evidence type="ECO:0000256" key="4">
    <source>
        <dbReference type="SAM" id="MobiDB-lite"/>
    </source>
</evidence>
<evidence type="ECO:0000313" key="5">
    <source>
        <dbReference type="EMBL" id="KAG9233071.1"/>
    </source>
</evidence>
<dbReference type="GO" id="GO:0005737">
    <property type="term" value="C:cytoplasm"/>
    <property type="evidence" value="ECO:0007669"/>
    <property type="project" value="TreeGrafter"/>
</dbReference>
<dbReference type="InterPro" id="IPR015943">
    <property type="entry name" value="WD40/YVTN_repeat-like_dom_sf"/>
</dbReference>
<dbReference type="PANTHER" id="PTHR46042">
    <property type="entry name" value="DIPHTHINE METHYLTRANSFERASE"/>
    <property type="match status" value="1"/>
</dbReference>
<dbReference type="GO" id="GO:0017183">
    <property type="term" value="P:protein histidyl modification to diphthamide"/>
    <property type="evidence" value="ECO:0007669"/>
    <property type="project" value="TreeGrafter"/>
</dbReference>
<sequence>MSSDAETMDDDASFYSKNLHRECSTILDLPPSCMEFVPVDRTNHCLQHSDHHQYFVVGTYHLQDSTLDAPETTSEDTEDTEDGTPPTSKPQKRDGSLNLFRIQDKQLTLVRRLPFPAGILDLHFIRHSYGGRSIFVVASSVGTISFFDLERQPPEGSSEDVPFADYTMGFIHLATHQICPADRLVLSITWVPTNHISEVPMLLATLNTGEVHLFQFPDENFAAFSIANEGLPLVTHGGETWTSAVCPTLEHVYSGGDDIKLEMVEVNLGEINKDPTAEIRIDKSSYRVRGHEAGITAILPLPFSDARVFLTGSYDDHIRAYSVTPTGQAKLISDLNLGGGVWRLRFLDEHSLRESTEFPGAWRVLASCMHGGARIVEIRHESEDSWAINVIAWVKEHKSMSYASDVQPLTESRSEEGVVGGNSERLCVSTSFYDKLLVVWSYNPTIDAL</sequence>
<evidence type="ECO:0000256" key="3">
    <source>
        <dbReference type="ARBA" id="ARBA00043952"/>
    </source>
</evidence>
<evidence type="ECO:0000256" key="2">
    <source>
        <dbReference type="ARBA" id="ARBA00022737"/>
    </source>
</evidence>
<feature type="region of interest" description="Disordered" evidence="4">
    <location>
        <begin position="67"/>
        <end position="95"/>
    </location>
</feature>
<keyword evidence="6" id="KW-1185">Reference proteome</keyword>
<dbReference type="AlphaFoldDB" id="A0A9P8C5I8"/>
<feature type="compositionally biased region" description="Acidic residues" evidence="4">
    <location>
        <begin position="73"/>
        <end position="82"/>
    </location>
</feature>
<gene>
    <name evidence="5" type="ORF">BJ875DRAFT_58991</name>
</gene>
<dbReference type="GO" id="GO:0061685">
    <property type="term" value="F:diphthine methylesterase activity"/>
    <property type="evidence" value="ECO:0007669"/>
    <property type="project" value="TreeGrafter"/>
</dbReference>
<dbReference type="PANTHER" id="PTHR46042:SF1">
    <property type="entry name" value="DIPHTHINE METHYLTRANSFERASE"/>
    <property type="match status" value="1"/>
</dbReference>
<protein>
    <submittedName>
        <fullName evidence="5">Uncharacterized protein</fullName>
    </submittedName>
</protein>
<accession>A0A9P8C5I8</accession>
<dbReference type="Gene3D" id="2.130.10.10">
    <property type="entry name" value="YVTN repeat-like/Quinoprotein amine dehydrogenase"/>
    <property type="match status" value="1"/>
</dbReference>
<evidence type="ECO:0000313" key="6">
    <source>
        <dbReference type="Proteomes" id="UP000824998"/>
    </source>
</evidence>
<name>A0A9P8C5I8_9HELO</name>
<organism evidence="5 6">
    <name type="scientific">Amylocarpus encephaloides</name>
    <dbReference type="NCBI Taxonomy" id="45428"/>
    <lineage>
        <taxon>Eukaryota</taxon>
        <taxon>Fungi</taxon>
        <taxon>Dikarya</taxon>
        <taxon>Ascomycota</taxon>
        <taxon>Pezizomycotina</taxon>
        <taxon>Leotiomycetes</taxon>
        <taxon>Helotiales</taxon>
        <taxon>Helotiales incertae sedis</taxon>
        <taxon>Amylocarpus</taxon>
    </lineage>
</organism>
<dbReference type="Proteomes" id="UP000824998">
    <property type="component" value="Unassembled WGS sequence"/>
</dbReference>
<keyword evidence="1" id="KW-0853">WD repeat</keyword>
<dbReference type="OrthoDB" id="1930760at2759"/>
<dbReference type="SUPFAM" id="SSF50978">
    <property type="entry name" value="WD40 repeat-like"/>
    <property type="match status" value="1"/>
</dbReference>
<reference evidence="5" key="1">
    <citation type="journal article" date="2021" name="IMA Fungus">
        <title>Genomic characterization of three marine fungi, including Emericellopsis atlantica sp. nov. with signatures of a generalist lifestyle and marine biomass degradation.</title>
        <authorList>
            <person name="Hagestad O.C."/>
            <person name="Hou L."/>
            <person name="Andersen J.H."/>
            <person name="Hansen E.H."/>
            <person name="Altermark B."/>
            <person name="Li C."/>
            <person name="Kuhnert E."/>
            <person name="Cox R.J."/>
            <person name="Crous P.W."/>
            <person name="Spatafora J.W."/>
            <person name="Lail K."/>
            <person name="Amirebrahimi M."/>
            <person name="Lipzen A."/>
            <person name="Pangilinan J."/>
            <person name="Andreopoulos W."/>
            <person name="Hayes R.D."/>
            <person name="Ng V."/>
            <person name="Grigoriev I.V."/>
            <person name="Jackson S.A."/>
            <person name="Sutton T.D.S."/>
            <person name="Dobson A.D.W."/>
            <person name="Rama T."/>
        </authorList>
    </citation>
    <scope>NUCLEOTIDE SEQUENCE</scope>
    <source>
        <strain evidence="5">TRa018bII</strain>
    </source>
</reference>
<proteinExistence type="predicted"/>